<evidence type="ECO:0000313" key="7">
    <source>
        <dbReference type="Proteomes" id="UP000027616"/>
    </source>
</evidence>
<dbReference type="STRING" id="1433126.BN938_2399"/>
<evidence type="ECO:0000259" key="5">
    <source>
        <dbReference type="Pfam" id="PF03819"/>
    </source>
</evidence>
<comment type="catalytic activity">
    <reaction evidence="1">
        <text>ATP + H2O = AMP + diphosphate + H(+)</text>
        <dbReference type="Rhea" id="RHEA:14245"/>
        <dbReference type="ChEBI" id="CHEBI:15377"/>
        <dbReference type="ChEBI" id="CHEBI:15378"/>
        <dbReference type="ChEBI" id="CHEBI:30616"/>
        <dbReference type="ChEBI" id="CHEBI:33019"/>
        <dbReference type="ChEBI" id="CHEBI:456215"/>
        <dbReference type="EC" id="3.6.1.8"/>
    </reaction>
</comment>
<keyword evidence="6" id="KW-0378">Hydrolase</keyword>
<dbReference type="CDD" id="cd11528">
    <property type="entry name" value="NTP-PPase_MazG_Nterm"/>
    <property type="match status" value="1"/>
</dbReference>
<dbReference type="GO" id="GO:0046047">
    <property type="term" value="P:TTP catabolic process"/>
    <property type="evidence" value="ECO:0007669"/>
    <property type="project" value="TreeGrafter"/>
</dbReference>
<sequence length="252" mass="28884">MDRLRNECPWDREQTMESLRNNTIEECFELTDAILTGDMNEIKKELGDMLLHIVFYSKIASETGDFDIADVADAISEKLIYRHPHVFSDTEVSDAAQVSRNWEALKLKEKDGNKSVLSGVATGMPALPKAYRIGQKVANVGFDWQKREDVWAKVKEEIAEVEVEIVAGNHDNLEAEFGDLFFSLTNAARLWGINPDTALERTNRKFIKRFNYLESKTIAQGRKLTDMTLEEMDVYWEEAKKIQDSDKEIKTP</sequence>
<organism evidence="6 7">
    <name type="scientific">Mucinivorans hirudinis</name>
    <dbReference type="NCBI Taxonomy" id="1433126"/>
    <lineage>
        <taxon>Bacteria</taxon>
        <taxon>Pseudomonadati</taxon>
        <taxon>Bacteroidota</taxon>
        <taxon>Bacteroidia</taxon>
        <taxon>Bacteroidales</taxon>
        <taxon>Rikenellaceae</taxon>
        <taxon>Mucinivorans</taxon>
    </lineage>
</organism>
<dbReference type="FunFam" id="1.10.287.1080:FF:000001">
    <property type="entry name" value="Nucleoside triphosphate pyrophosphohydrolase"/>
    <property type="match status" value="1"/>
</dbReference>
<gene>
    <name evidence="6" type="ORF">BN938_2399</name>
</gene>
<dbReference type="NCBIfam" id="NF007113">
    <property type="entry name" value="PRK09562.1"/>
    <property type="match status" value="1"/>
</dbReference>
<dbReference type="InterPro" id="IPR048015">
    <property type="entry name" value="NTP-PPase_MazG-like_N"/>
</dbReference>
<dbReference type="KEGG" id="rbc:BN938_2399"/>
<dbReference type="GO" id="GO:0047693">
    <property type="term" value="F:ATP diphosphatase activity"/>
    <property type="evidence" value="ECO:0007669"/>
    <property type="project" value="UniProtKB-EC"/>
</dbReference>
<dbReference type="InterPro" id="IPR011551">
    <property type="entry name" value="NTP_PyrPHydrolase_MazG"/>
</dbReference>
<dbReference type="InterPro" id="IPR048011">
    <property type="entry name" value="NTP-PPase_MazG-like_C"/>
</dbReference>
<dbReference type="Pfam" id="PF03819">
    <property type="entry name" value="MazG"/>
    <property type="match status" value="2"/>
</dbReference>
<dbReference type="HOGENOM" id="CLU_038356_0_1_10"/>
<reference evidence="6 7" key="1">
    <citation type="journal article" date="2015" name="Genome Announc.">
        <title>Complete Genome Sequence of the Novel Leech Symbiont Mucinivorans hirudinis M3T.</title>
        <authorList>
            <person name="Nelson M.C."/>
            <person name="Bomar L."/>
            <person name="Graf J."/>
        </authorList>
    </citation>
    <scope>NUCLEOTIDE SEQUENCE [LARGE SCALE GENOMIC DNA]</scope>
    <source>
        <strain evidence="7">M3</strain>
    </source>
</reference>
<dbReference type="CDD" id="cd11529">
    <property type="entry name" value="NTP-PPase_MazG_Cterm"/>
    <property type="match status" value="1"/>
</dbReference>
<evidence type="ECO:0000256" key="3">
    <source>
        <dbReference type="ARBA" id="ARBA00066372"/>
    </source>
</evidence>
<evidence type="ECO:0000256" key="4">
    <source>
        <dbReference type="ARBA" id="ARBA00074799"/>
    </source>
</evidence>
<comment type="similarity">
    <text evidence="2">Belongs to the nucleoside triphosphate pyrophosphohydrolase family.</text>
</comment>
<dbReference type="PANTHER" id="PTHR30522:SF0">
    <property type="entry name" value="NUCLEOSIDE TRIPHOSPHATE PYROPHOSPHOHYDROLASE"/>
    <property type="match status" value="1"/>
</dbReference>
<dbReference type="NCBIfam" id="TIGR00444">
    <property type="entry name" value="mazG"/>
    <property type="match status" value="1"/>
</dbReference>
<dbReference type="EMBL" id="HG934468">
    <property type="protein sequence ID" value="CDN32469.1"/>
    <property type="molecule type" value="Genomic_DNA"/>
</dbReference>
<keyword evidence="7" id="KW-1185">Reference proteome</keyword>
<name>A0A060RE79_9BACT</name>
<dbReference type="GO" id="GO:0046061">
    <property type="term" value="P:dATP catabolic process"/>
    <property type="evidence" value="ECO:0007669"/>
    <property type="project" value="TreeGrafter"/>
</dbReference>
<evidence type="ECO:0000313" key="6">
    <source>
        <dbReference type="EMBL" id="CDN32469.1"/>
    </source>
</evidence>
<dbReference type="GO" id="GO:0006203">
    <property type="term" value="P:dGTP catabolic process"/>
    <property type="evidence" value="ECO:0007669"/>
    <property type="project" value="TreeGrafter"/>
</dbReference>
<dbReference type="GO" id="GO:0046052">
    <property type="term" value="P:UTP catabolic process"/>
    <property type="evidence" value="ECO:0007669"/>
    <property type="project" value="TreeGrafter"/>
</dbReference>
<dbReference type="GO" id="GO:0006950">
    <property type="term" value="P:response to stress"/>
    <property type="evidence" value="ECO:0007669"/>
    <property type="project" value="UniProtKB-ARBA"/>
</dbReference>
<dbReference type="PATRIC" id="fig|1433126.3.peg.2373"/>
<dbReference type="Proteomes" id="UP000027616">
    <property type="component" value="Chromosome I"/>
</dbReference>
<dbReference type="InterPro" id="IPR004518">
    <property type="entry name" value="MazG-like_dom"/>
</dbReference>
<accession>A0A060RE79</accession>
<dbReference type="GO" id="GO:0046076">
    <property type="term" value="P:dTTP catabolic process"/>
    <property type="evidence" value="ECO:0007669"/>
    <property type="project" value="TreeGrafter"/>
</dbReference>
<feature type="domain" description="NTP pyrophosphohydrolase MazG-like" evidence="5">
    <location>
        <begin position="147"/>
        <end position="210"/>
    </location>
</feature>
<dbReference type="FunFam" id="1.10.287.1080:FF:000003">
    <property type="entry name" value="Nucleoside triphosphate pyrophosphohydrolase"/>
    <property type="match status" value="1"/>
</dbReference>
<dbReference type="Gene3D" id="1.10.287.1080">
    <property type="entry name" value="MazG-like"/>
    <property type="match status" value="2"/>
</dbReference>
<feature type="domain" description="NTP pyrophosphohydrolase MazG-like" evidence="5">
    <location>
        <begin position="14"/>
        <end position="87"/>
    </location>
</feature>
<dbReference type="EC" id="3.6.1.8" evidence="3"/>
<dbReference type="eggNOG" id="COG3956">
    <property type="taxonomic scope" value="Bacteria"/>
</dbReference>
<dbReference type="GO" id="GO:0046081">
    <property type="term" value="P:dUTP catabolic process"/>
    <property type="evidence" value="ECO:0007669"/>
    <property type="project" value="TreeGrafter"/>
</dbReference>
<dbReference type="PANTHER" id="PTHR30522">
    <property type="entry name" value="NUCLEOSIDE TRIPHOSPHATE PYROPHOSPHOHYDROLASE"/>
    <property type="match status" value="1"/>
</dbReference>
<evidence type="ECO:0000256" key="2">
    <source>
        <dbReference type="ARBA" id="ARBA00061115"/>
    </source>
</evidence>
<dbReference type="AlphaFoldDB" id="A0A060RE79"/>
<protein>
    <recommendedName>
        <fullName evidence="4">Nucleoside triphosphate pyrophosphohydrolase</fullName>
        <ecNumber evidence="3">3.6.1.8</ecNumber>
    </recommendedName>
</protein>
<dbReference type="SUPFAM" id="SSF101386">
    <property type="entry name" value="all-alpha NTP pyrophosphatases"/>
    <property type="match status" value="2"/>
</dbReference>
<proteinExistence type="inferred from homology"/>
<evidence type="ECO:0000256" key="1">
    <source>
        <dbReference type="ARBA" id="ARBA00052141"/>
    </source>
</evidence>